<comment type="caution">
    <text evidence="2">The sequence shown here is derived from an EMBL/GenBank/DDBJ whole genome shotgun (WGS) entry which is preliminary data.</text>
</comment>
<gene>
    <name evidence="2" type="ORF">H4Q32_023044</name>
</gene>
<protein>
    <recommendedName>
        <fullName evidence="4">CCHC-type domain-containing protein</fullName>
    </recommendedName>
</protein>
<dbReference type="InterPro" id="IPR021109">
    <property type="entry name" value="Peptidase_aspartic_dom_sf"/>
</dbReference>
<dbReference type="PANTHER" id="PTHR37984:SF9">
    <property type="entry name" value="INTEGRASE CATALYTIC DOMAIN-CONTAINING PROTEIN"/>
    <property type="match status" value="1"/>
</dbReference>
<feature type="compositionally biased region" description="Polar residues" evidence="1">
    <location>
        <begin position="131"/>
        <end position="145"/>
    </location>
</feature>
<evidence type="ECO:0000256" key="1">
    <source>
        <dbReference type="SAM" id="MobiDB-lite"/>
    </source>
</evidence>
<accession>A0ABQ8MTK7</accession>
<dbReference type="SUPFAM" id="SSF56672">
    <property type="entry name" value="DNA/RNA polymerases"/>
    <property type="match status" value="1"/>
</dbReference>
<dbReference type="InterPro" id="IPR050951">
    <property type="entry name" value="Retrovirus_Pol_polyprotein"/>
</dbReference>
<organism evidence="2 3">
    <name type="scientific">Labeo rohita</name>
    <name type="common">Indian major carp</name>
    <name type="synonym">Cyprinus rohita</name>
    <dbReference type="NCBI Taxonomy" id="84645"/>
    <lineage>
        <taxon>Eukaryota</taxon>
        <taxon>Metazoa</taxon>
        <taxon>Chordata</taxon>
        <taxon>Craniata</taxon>
        <taxon>Vertebrata</taxon>
        <taxon>Euteleostomi</taxon>
        <taxon>Actinopterygii</taxon>
        <taxon>Neopterygii</taxon>
        <taxon>Teleostei</taxon>
        <taxon>Ostariophysi</taxon>
        <taxon>Cypriniformes</taxon>
        <taxon>Cyprinidae</taxon>
        <taxon>Labeoninae</taxon>
        <taxon>Labeonini</taxon>
        <taxon>Labeo</taxon>
    </lineage>
</organism>
<dbReference type="Proteomes" id="UP000830375">
    <property type="component" value="Unassembled WGS sequence"/>
</dbReference>
<reference evidence="2 3" key="1">
    <citation type="submission" date="2022-01" db="EMBL/GenBank/DDBJ databases">
        <title>A high-quality chromosome-level genome assembly of rohu carp, Labeo rohita.</title>
        <authorList>
            <person name="Arick M.A. II"/>
            <person name="Hsu C.-Y."/>
            <person name="Magbanua Z."/>
            <person name="Pechanova O."/>
            <person name="Grover C."/>
            <person name="Miller E."/>
            <person name="Thrash A."/>
            <person name="Ezzel L."/>
            <person name="Alam S."/>
            <person name="Benzie J."/>
            <person name="Hamilton M."/>
            <person name="Karsi A."/>
            <person name="Lawrence M.L."/>
            <person name="Peterson D.G."/>
        </authorList>
    </citation>
    <scope>NUCLEOTIDE SEQUENCE [LARGE SCALE GENOMIC DNA]</scope>
    <source>
        <strain evidence="3">BAU-BD-2019</strain>
        <tissue evidence="2">Blood</tissue>
    </source>
</reference>
<feature type="region of interest" description="Disordered" evidence="1">
    <location>
        <begin position="127"/>
        <end position="148"/>
    </location>
</feature>
<name>A0ABQ8MTK7_LABRO</name>
<evidence type="ECO:0008006" key="4">
    <source>
        <dbReference type="Google" id="ProtNLM"/>
    </source>
</evidence>
<evidence type="ECO:0000313" key="2">
    <source>
        <dbReference type="EMBL" id="KAI2665926.1"/>
    </source>
</evidence>
<proteinExistence type="predicted"/>
<dbReference type="Gene3D" id="3.10.10.10">
    <property type="entry name" value="HIV Type 1 Reverse Transcriptase, subunit A, domain 1"/>
    <property type="match status" value="1"/>
</dbReference>
<dbReference type="EMBL" id="JACTAM010000004">
    <property type="protein sequence ID" value="KAI2665926.1"/>
    <property type="molecule type" value="Genomic_DNA"/>
</dbReference>
<dbReference type="SUPFAM" id="SSF50630">
    <property type="entry name" value="Acid proteases"/>
    <property type="match status" value="1"/>
</dbReference>
<dbReference type="CDD" id="cd05481">
    <property type="entry name" value="retropepsin_like_LTR_1"/>
    <property type="match status" value="1"/>
</dbReference>
<sequence length="456" mass="52166">MTLHVIGEDALDIYNSFQIPVDEFKLQNVMDRFEEYFVPKLNVMYEKYKFFSCNQKGGESFDQYLAELHTLSKTCDFGDLRKSLIKRLLRKQDLTLEKAVNICRAAETICVQAKELNKQDKTVHALKNIKPPQSKNKQGKTQSESNKYECGKCGRRHEFRMCPAFGKTCNKCGKRNHYAKCCKTKSTGTKVHTVEENTEAIFMDAINVSSICKEEWIVPLTVSGTIVPFKLDTGAQVNLISEKEYKTLRQKPKLHKVKIKVTGYTREEVPVKGSCTVNVLYKRKHHKIQMLVIGKEVQPILGLKTCERLDLVKKVFVANVHKDTDNDQLLDKFRDIFEGLGCLPGKHKIYIDHQVAPVIHACRKVPLALRGKLQEELLRMEKLGVVAKTEEPTDWVSSLHTVEKKNGQLWICLDPRDLIEPSRESTLSYPLERKSCHNLQGQNGLASWTLLQDSGR</sequence>
<evidence type="ECO:0000313" key="3">
    <source>
        <dbReference type="Proteomes" id="UP000830375"/>
    </source>
</evidence>
<dbReference type="Gene3D" id="2.40.70.10">
    <property type="entry name" value="Acid Proteases"/>
    <property type="match status" value="1"/>
</dbReference>
<keyword evidence="3" id="KW-1185">Reference proteome</keyword>
<dbReference type="PANTHER" id="PTHR37984">
    <property type="entry name" value="PROTEIN CBG26694"/>
    <property type="match status" value="1"/>
</dbReference>
<dbReference type="InterPro" id="IPR043502">
    <property type="entry name" value="DNA/RNA_pol_sf"/>
</dbReference>